<name>A0A8J9YKL5_BRALA</name>
<dbReference type="Pfam" id="PF11461">
    <property type="entry name" value="RILP"/>
    <property type="match status" value="1"/>
</dbReference>
<feature type="compositionally biased region" description="Basic and acidic residues" evidence="5">
    <location>
        <begin position="366"/>
        <end position="379"/>
    </location>
</feature>
<sequence>MAEEEHSSIPLELTVVDVYKWAAEIGQEFERLIDTFGTESVSDFMPKVVRVLEQLEKLVDRDEKEHNEVSELRLDVQRLQAMYLEKSEQNARIQKDLEQVDESWKEEAKELLQTISRLREENKQLNAALSSHTTEQHAHAKEISDSDFEVMTRLKETVDRQRDALRAKDMEINQRNMELEALQSQVERLAKVNHDLRRKQAITQQQGKSLVEEKAHLQASLQGKEQEITALKDRLGLQGDLGDQIIKEMMDSLEVLQMEERDDNRGKEESSDMAQLDDTTRLDGKLVIDLSDPERPRFTMTELRSVLQEKNELKIRLMEVEDELSKYKNKLTKSTQTLPGEVFPETNTVWTQTYNPVEDPFMESSVDNRDSDRDEETCRSSEGSLYFDSDHYSLMRDPESEDEMDAPVPELPEPAAQQPQQESGIKKLFSFFSRSKTSPPSPSSSHQPSPSPLPDVSESDNSASEDQQQPHSTETPPVPADYPTVTDETALVATETKPVATETTPTQPSETSDQAAKKNSHSKEHQENDQEVWLLQLVHQALE</sequence>
<dbReference type="GO" id="GO:0060271">
    <property type="term" value="P:cilium assembly"/>
    <property type="evidence" value="ECO:0007669"/>
    <property type="project" value="TreeGrafter"/>
</dbReference>
<feature type="region of interest" description="Disordered" evidence="5">
    <location>
        <begin position="259"/>
        <end position="280"/>
    </location>
</feature>
<gene>
    <name evidence="8" type="primary">RILPL1</name>
    <name evidence="8" type="ORF">BLAG_LOCUS1253</name>
</gene>
<dbReference type="GO" id="GO:0046983">
    <property type="term" value="F:protein dimerization activity"/>
    <property type="evidence" value="ECO:0007669"/>
    <property type="project" value="InterPro"/>
</dbReference>
<keyword evidence="2" id="KW-0653">Protein transport</keyword>
<evidence type="ECO:0000256" key="1">
    <source>
        <dbReference type="ARBA" id="ARBA00022448"/>
    </source>
</evidence>
<dbReference type="PANTHER" id="PTHR21502:SF4">
    <property type="entry name" value="RILP-LIKE PROTEIN HOMOLOG"/>
    <property type="match status" value="1"/>
</dbReference>
<feature type="coiled-coil region" evidence="4">
    <location>
        <begin position="101"/>
        <end position="135"/>
    </location>
</feature>
<reference evidence="8" key="1">
    <citation type="submission" date="2022-01" db="EMBL/GenBank/DDBJ databases">
        <authorList>
            <person name="Braso-Vives M."/>
        </authorList>
    </citation>
    <scope>NUCLEOTIDE SEQUENCE</scope>
</reference>
<dbReference type="InterPro" id="IPR034743">
    <property type="entry name" value="RH1"/>
</dbReference>
<dbReference type="PANTHER" id="PTHR21502">
    <property type="entry name" value="ZINC FINGER PROTEIN DZIP1"/>
    <property type="match status" value="1"/>
</dbReference>
<accession>A0A8J9YKL5</accession>
<dbReference type="Proteomes" id="UP000838412">
    <property type="component" value="Chromosome 1"/>
</dbReference>
<evidence type="ECO:0000256" key="2">
    <source>
        <dbReference type="ARBA" id="ARBA00022927"/>
    </source>
</evidence>
<dbReference type="SUPFAM" id="SSF161256">
    <property type="entry name" value="RILP dimerisation region"/>
    <property type="match status" value="1"/>
</dbReference>
<organism evidence="8 9">
    <name type="scientific">Branchiostoma lanceolatum</name>
    <name type="common">Common lancelet</name>
    <name type="synonym">Amphioxus lanceolatum</name>
    <dbReference type="NCBI Taxonomy" id="7740"/>
    <lineage>
        <taxon>Eukaryota</taxon>
        <taxon>Metazoa</taxon>
        <taxon>Chordata</taxon>
        <taxon>Cephalochordata</taxon>
        <taxon>Leptocardii</taxon>
        <taxon>Amphioxiformes</taxon>
        <taxon>Branchiostomatidae</taxon>
        <taxon>Branchiostoma</taxon>
    </lineage>
</organism>
<evidence type="ECO:0000256" key="4">
    <source>
        <dbReference type="SAM" id="Coils"/>
    </source>
</evidence>
<dbReference type="InterPro" id="IPR034744">
    <property type="entry name" value="RH2"/>
</dbReference>
<dbReference type="CDD" id="cd14445">
    <property type="entry name" value="RILP-like"/>
    <property type="match status" value="1"/>
</dbReference>
<protein>
    <submittedName>
        <fullName evidence="8">RILPL1 protein</fullName>
    </submittedName>
</protein>
<dbReference type="InterPro" id="IPR021563">
    <property type="entry name" value="RILP_dimer"/>
</dbReference>
<dbReference type="PROSITE" id="PS51777">
    <property type="entry name" value="RH2"/>
    <property type="match status" value="1"/>
</dbReference>
<evidence type="ECO:0000259" key="6">
    <source>
        <dbReference type="PROSITE" id="PS51776"/>
    </source>
</evidence>
<dbReference type="Gene3D" id="1.20.58.1770">
    <property type="match status" value="1"/>
</dbReference>
<dbReference type="GO" id="GO:0031267">
    <property type="term" value="F:small GTPase binding"/>
    <property type="evidence" value="ECO:0007669"/>
    <property type="project" value="TreeGrafter"/>
</dbReference>
<feature type="domain" description="RH1" evidence="6">
    <location>
        <begin position="1"/>
        <end position="89"/>
    </location>
</feature>
<feature type="compositionally biased region" description="Basic and acidic residues" evidence="5">
    <location>
        <begin position="388"/>
        <end position="398"/>
    </location>
</feature>
<dbReference type="Gene3D" id="6.10.230.10">
    <property type="match status" value="1"/>
</dbReference>
<evidence type="ECO:0000313" key="8">
    <source>
        <dbReference type="EMBL" id="CAH1231361.1"/>
    </source>
</evidence>
<feature type="compositionally biased region" description="Polar residues" evidence="5">
    <location>
        <begin position="459"/>
        <end position="475"/>
    </location>
</feature>
<dbReference type="GO" id="GO:0015031">
    <property type="term" value="P:protein transport"/>
    <property type="evidence" value="ECO:0007669"/>
    <property type="project" value="UniProtKB-KW"/>
</dbReference>
<evidence type="ECO:0000259" key="7">
    <source>
        <dbReference type="PROSITE" id="PS51777"/>
    </source>
</evidence>
<dbReference type="OrthoDB" id="10069524at2759"/>
<dbReference type="GO" id="GO:0051959">
    <property type="term" value="F:dynein light intermediate chain binding"/>
    <property type="evidence" value="ECO:0007669"/>
    <property type="project" value="TreeGrafter"/>
</dbReference>
<dbReference type="Pfam" id="PF09744">
    <property type="entry name" value="RH1"/>
    <property type="match status" value="1"/>
</dbReference>
<keyword evidence="1" id="KW-0813">Transport</keyword>
<feature type="coiled-coil region" evidence="4">
    <location>
        <begin position="303"/>
        <end position="337"/>
    </location>
</feature>
<dbReference type="GO" id="GO:0005737">
    <property type="term" value="C:cytoplasm"/>
    <property type="evidence" value="ECO:0007669"/>
    <property type="project" value="TreeGrafter"/>
</dbReference>
<feature type="compositionally biased region" description="Low complexity" evidence="5">
    <location>
        <begin position="429"/>
        <end position="448"/>
    </location>
</feature>
<keyword evidence="3 4" id="KW-0175">Coiled coil</keyword>
<feature type="region of interest" description="Disordered" evidence="5">
    <location>
        <begin position="354"/>
        <end position="532"/>
    </location>
</feature>
<feature type="domain" description="RH2" evidence="7">
    <location>
        <begin position="295"/>
        <end position="361"/>
    </location>
</feature>
<feature type="compositionally biased region" description="Basic and acidic residues" evidence="5">
    <location>
        <begin position="259"/>
        <end position="270"/>
    </location>
</feature>
<dbReference type="PROSITE" id="PS51776">
    <property type="entry name" value="RH1"/>
    <property type="match status" value="1"/>
</dbReference>
<evidence type="ECO:0000256" key="3">
    <source>
        <dbReference type="ARBA" id="ARBA00023054"/>
    </source>
</evidence>
<evidence type="ECO:0000256" key="5">
    <source>
        <dbReference type="SAM" id="MobiDB-lite"/>
    </source>
</evidence>
<feature type="compositionally biased region" description="Low complexity" evidence="5">
    <location>
        <begin position="501"/>
        <end position="514"/>
    </location>
</feature>
<proteinExistence type="predicted"/>
<dbReference type="GO" id="GO:0036064">
    <property type="term" value="C:ciliary basal body"/>
    <property type="evidence" value="ECO:0007669"/>
    <property type="project" value="TreeGrafter"/>
</dbReference>
<feature type="compositionally biased region" description="Low complexity" evidence="5">
    <location>
        <begin position="413"/>
        <end position="422"/>
    </location>
</feature>
<dbReference type="AlphaFoldDB" id="A0A8J9YKL5"/>
<keyword evidence="9" id="KW-1185">Reference proteome</keyword>
<dbReference type="InterPro" id="IPR051241">
    <property type="entry name" value="DZIP_RILPL"/>
</dbReference>
<dbReference type="EMBL" id="OV696686">
    <property type="protein sequence ID" value="CAH1231361.1"/>
    <property type="molecule type" value="Genomic_DNA"/>
</dbReference>
<feature type="coiled-coil region" evidence="4">
    <location>
        <begin position="172"/>
        <end position="234"/>
    </location>
</feature>
<evidence type="ECO:0000313" key="9">
    <source>
        <dbReference type="Proteomes" id="UP000838412"/>
    </source>
</evidence>